<dbReference type="PROSITE" id="PS50928">
    <property type="entry name" value="ABC_TM1"/>
    <property type="match status" value="1"/>
</dbReference>
<dbReference type="AlphaFoldDB" id="A0A1H5HIL3"/>
<proteinExistence type="inferred from homology"/>
<feature type="transmembrane region" description="Helical" evidence="7">
    <location>
        <begin position="95"/>
        <end position="115"/>
    </location>
</feature>
<feature type="transmembrane region" description="Helical" evidence="7">
    <location>
        <begin position="127"/>
        <end position="145"/>
    </location>
</feature>
<dbReference type="InterPro" id="IPR000515">
    <property type="entry name" value="MetI-like"/>
</dbReference>
<dbReference type="GO" id="GO:0055085">
    <property type="term" value="P:transmembrane transport"/>
    <property type="evidence" value="ECO:0007669"/>
    <property type="project" value="InterPro"/>
</dbReference>
<dbReference type="PANTHER" id="PTHR43744">
    <property type="entry name" value="ABC TRANSPORTER PERMEASE PROTEIN MG189-RELATED-RELATED"/>
    <property type="match status" value="1"/>
</dbReference>
<keyword evidence="5 7" id="KW-1133">Transmembrane helix</keyword>
<dbReference type="CDD" id="cd06261">
    <property type="entry name" value="TM_PBP2"/>
    <property type="match status" value="1"/>
</dbReference>
<protein>
    <submittedName>
        <fullName evidence="9">Carbohydrate ABC transporter membrane protein 2, CUT1 family</fullName>
    </submittedName>
</protein>
<comment type="subcellular location">
    <subcellularLocation>
        <location evidence="1 7">Cell membrane</location>
        <topology evidence="1 7">Multi-pass membrane protein</topology>
    </subcellularLocation>
</comment>
<comment type="similarity">
    <text evidence="7">Belongs to the binding-protein-dependent transport system permease family.</text>
</comment>
<dbReference type="Pfam" id="PF00528">
    <property type="entry name" value="BPD_transp_1"/>
    <property type="match status" value="1"/>
</dbReference>
<dbReference type="InterPro" id="IPR035906">
    <property type="entry name" value="MetI-like_sf"/>
</dbReference>
<evidence type="ECO:0000313" key="9">
    <source>
        <dbReference type="EMBL" id="SEE27710.1"/>
    </source>
</evidence>
<keyword evidence="2 7" id="KW-0813">Transport</keyword>
<dbReference type="SUPFAM" id="SSF161098">
    <property type="entry name" value="MetI-like"/>
    <property type="match status" value="1"/>
</dbReference>
<sequence>MIELRRTGARAVLQAVTTFAIVPFLAPFVVMLGVASSGEGAVANFGAVLDRPELTRFALNSAVIAALVVVITYVCTMTAAYALAKLRIRAREPIFYFLVAALTLPTAALTVPLFITVRSLGLYNNPLSVILPLAALQISFNVLLARQFIRGIPDELLEAADLDGASAFGAFRHVILPLSRPITAVILIWSFVGAWNEYLLPLIFLQDTSQQTLTLLPSYFASQFSADQTKIFAASCLIALPTVICYIAFQRYFERGLTAGALK</sequence>
<dbReference type="PANTHER" id="PTHR43744:SF12">
    <property type="entry name" value="ABC TRANSPORTER PERMEASE PROTEIN MG189-RELATED"/>
    <property type="match status" value="1"/>
</dbReference>
<gene>
    <name evidence="9" type="ORF">SAMN04488561_0863</name>
</gene>
<organism evidence="9 10">
    <name type="scientific">Jiangella alba</name>
    <dbReference type="NCBI Taxonomy" id="561176"/>
    <lineage>
        <taxon>Bacteria</taxon>
        <taxon>Bacillati</taxon>
        <taxon>Actinomycetota</taxon>
        <taxon>Actinomycetes</taxon>
        <taxon>Jiangellales</taxon>
        <taxon>Jiangellaceae</taxon>
        <taxon>Jiangella</taxon>
    </lineage>
</organism>
<dbReference type="Gene3D" id="1.10.3720.10">
    <property type="entry name" value="MetI-like"/>
    <property type="match status" value="1"/>
</dbReference>
<keyword evidence="4 7" id="KW-0812">Transmembrane</keyword>
<evidence type="ECO:0000256" key="2">
    <source>
        <dbReference type="ARBA" id="ARBA00022448"/>
    </source>
</evidence>
<dbReference type="Proteomes" id="UP000181980">
    <property type="component" value="Unassembled WGS sequence"/>
</dbReference>
<evidence type="ECO:0000256" key="4">
    <source>
        <dbReference type="ARBA" id="ARBA00022692"/>
    </source>
</evidence>
<evidence type="ECO:0000256" key="7">
    <source>
        <dbReference type="RuleBase" id="RU363032"/>
    </source>
</evidence>
<evidence type="ECO:0000256" key="3">
    <source>
        <dbReference type="ARBA" id="ARBA00022475"/>
    </source>
</evidence>
<evidence type="ECO:0000259" key="8">
    <source>
        <dbReference type="PROSITE" id="PS50928"/>
    </source>
</evidence>
<keyword evidence="10" id="KW-1185">Reference proteome</keyword>
<evidence type="ECO:0000256" key="1">
    <source>
        <dbReference type="ARBA" id="ARBA00004651"/>
    </source>
</evidence>
<feature type="transmembrane region" description="Helical" evidence="7">
    <location>
        <begin position="182"/>
        <end position="205"/>
    </location>
</feature>
<evidence type="ECO:0000313" key="10">
    <source>
        <dbReference type="Proteomes" id="UP000181980"/>
    </source>
</evidence>
<feature type="transmembrane region" description="Helical" evidence="7">
    <location>
        <begin position="57"/>
        <end position="83"/>
    </location>
</feature>
<dbReference type="EMBL" id="FNUC01000003">
    <property type="protein sequence ID" value="SEE27710.1"/>
    <property type="molecule type" value="Genomic_DNA"/>
</dbReference>
<dbReference type="GO" id="GO:0005886">
    <property type="term" value="C:plasma membrane"/>
    <property type="evidence" value="ECO:0007669"/>
    <property type="project" value="UniProtKB-SubCell"/>
</dbReference>
<keyword evidence="3" id="KW-1003">Cell membrane</keyword>
<keyword evidence="6 7" id="KW-0472">Membrane</keyword>
<feature type="domain" description="ABC transmembrane type-1" evidence="8">
    <location>
        <begin position="58"/>
        <end position="249"/>
    </location>
</feature>
<evidence type="ECO:0000256" key="5">
    <source>
        <dbReference type="ARBA" id="ARBA00022989"/>
    </source>
</evidence>
<dbReference type="RefSeq" id="WP_069110351.1">
    <property type="nucleotide sequence ID" value="NZ_FNUC01000003.1"/>
</dbReference>
<feature type="transmembrane region" description="Helical" evidence="7">
    <location>
        <begin position="12"/>
        <end position="37"/>
    </location>
</feature>
<evidence type="ECO:0000256" key="6">
    <source>
        <dbReference type="ARBA" id="ARBA00023136"/>
    </source>
</evidence>
<dbReference type="STRING" id="561176.SAMN04488561_0863"/>
<name>A0A1H5HIL3_9ACTN</name>
<reference evidence="10" key="1">
    <citation type="submission" date="2016-10" db="EMBL/GenBank/DDBJ databases">
        <authorList>
            <person name="Varghese N."/>
            <person name="Submissions S."/>
        </authorList>
    </citation>
    <scope>NUCLEOTIDE SEQUENCE [LARGE SCALE GENOMIC DNA]</scope>
    <source>
        <strain evidence="10">DSM 45237</strain>
    </source>
</reference>
<accession>A0A1H5HIL3</accession>
<dbReference type="OrthoDB" id="3521657at2"/>
<feature type="transmembrane region" description="Helical" evidence="7">
    <location>
        <begin position="231"/>
        <end position="249"/>
    </location>
</feature>